<accession>A0A5D3FFZ3</accession>
<evidence type="ECO:0000313" key="3">
    <source>
        <dbReference type="Proteomes" id="UP000323505"/>
    </source>
</evidence>
<comment type="caution">
    <text evidence="2">The sequence shown here is derived from an EMBL/GenBank/DDBJ whole genome shotgun (WGS) entry which is preliminary data.</text>
</comment>
<dbReference type="EMBL" id="VSRQ01000005">
    <property type="protein sequence ID" value="TYK47171.1"/>
    <property type="molecule type" value="Genomic_DNA"/>
</dbReference>
<name>A0A5D3FFZ3_9ACTN</name>
<keyword evidence="3" id="KW-1185">Reference proteome</keyword>
<evidence type="ECO:0000256" key="1">
    <source>
        <dbReference type="SAM" id="MobiDB-lite"/>
    </source>
</evidence>
<evidence type="ECO:0000313" key="2">
    <source>
        <dbReference type="EMBL" id="TYK47171.1"/>
    </source>
</evidence>
<proteinExistence type="predicted"/>
<dbReference type="AlphaFoldDB" id="A0A5D3FFZ3"/>
<organism evidence="2 3">
    <name type="scientific">Actinomadura decatromicini</name>
    <dbReference type="NCBI Taxonomy" id="2604572"/>
    <lineage>
        <taxon>Bacteria</taxon>
        <taxon>Bacillati</taxon>
        <taxon>Actinomycetota</taxon>
        <taxon>Actinomycetes</taxon>
        <taxon>Streptosporangiales</taxon>
        <taxon>Thermomonosporaceae</taxon>
        <taxon>Actinomadura</taxon>
    </lineage>
</organism>
<reference evidence="2 3" key="1">
    <citation type="submission" date="2019-08" db="EMBL/GenBank/DDBJ databases">
        <title>Actinomadura sp. nov. CYP1-5 isolated from mountain soil.</title>
        <authorList>
            <person name="Songsumanus A."/>
            <person name="Kuncharoen N."/>
            <person name="Kudo T."/>
            <person name="Yuki M."/>
            <person name="Igarashi Y."/>
            <person name="Tanasupawat S."/>
        </authorList>
    </citation>
    <scope>NUCLEOTIDE SEQUENCE [LARGE SCALE GENOMIC DNA]</scope>
    <source>
        <strain evidence="2 3">CYP1-5</strain>
    </source>
</reference>
<feature type="region of interest" description="Disordered" evidence="1">
    <location>
        <begin position="264"/>
        <end position="308"/>
    </location>
</feature>
<gene>
    <name evidence="2" type="ORF">FXF68_25570</name>
</gene>
<feature type="compositionally biased region" description="Polar residues" evidence="1">
    <location>
        <begin position="271"/>
        <end position="282"/>
    </location>
</feature>
<protein>
    <submittedName>
        <fullName evidence="2">Uncharacterized protein</fullName>
    </submittedName>
</protein>
<dbReference type="Proteomes" id="UP000323505">
    <property type="component" value="Unassembled WGS sequence"/>
</dbReference>
<sequence length="308" mass="33319">MTHSNRQAARSVVRVAREGRSALDRALDDLREVETLVGFLALLRDPAAKRPWREVVLDAFQRAELDDEARAELADRTEDAPGEHRDAARPDVLDALSGVLWRAQDLAAYVLRAVYHPALPEAGPAADPRPYLRAAREHLPTAVTGWTNGKDFAYFAADRAAAMLDDLEAALALNVDGHTVKAVCPWCRGGLAGSYSWRVRALPGSTTDLSLVVIVCESGVCNPPTKDVTTWWKGVPAWPFRDWPWLARRLARLDARRAALAPPPPVFPAVQGSTGRAGTASTPDAEAALLDGVPLTTDRTTDPEGTAA</sequence>
<dbReference type="RefSeq" id="WP_148763418.1">
    <property type="nucleotide sequence ID" value="NZ_VSRQ01000005.1"/>
</dbReference>